<evidence type="ECO:0000313" key="6">
    <source>
        <dbReference type="Proteomes" id="UP000044602"/>
    </source>
</evidence>
<evidence type="ECO:0000313" key="5">
    <source>
        <dbReference type="EMBL" id="CRK25592.1"/>
    </source>
</evidence>
<accession>A0A0G4LUD0</accession>
<dbReference type="Pfam" id="PF08433">
    <property type="entry name" value="KTI12"/>
    <property type="match status" value="1"/>
</dbReference>
<proteinExistence type="inferred from homology"/>
<evidence type="ECO:0000256" key="3">
    <source>
        <dbReference type="ARBA" id="ARBA00025768"/>
    </source>
</evidence>
<name>A0A0G4LUD0_VERLO</name>
<dbReference type="AlphaFoldDB" id="A0A0G4LUD0"/>
<protein>
    <submittedName>
        <fullName evidence="5">Uncharacterized protein</fullName>
    </submittedName>
</protein>
<evidence type="ECO:0000256" key="1">
    <source>
        <dbReference type="ARBA" id="ARBA00022741"/>
    </source>
</evidence>
<keyword evidence="6" id="KW-1185">Reference proteome</keyword>
<dbReference type="Proteomes" id="UP000044602">
    <property type="component" value="Unassembled WGS sequence"/>
</dbReference>
<organism evidence="5 6">
    <name type="scientific">Verticillium longisporum</name>
    <name type="common">Verticillium dahliae var. longisporum</name>
    <dbReference type="NCBI Taxonomy" id="100787"/>
    <lineage>
        <taxon>Eukaryota</taxon>
        <taxon>Fungi</taxon>
        <taxon>Dikarya</taxon>
        <taxon>Ascomycota</taxon>
        <taxon>Pezizomycotina</taxon>
        <taxon>Sordariomycetes</taxon>
        <taxon>Hypocreomycetidae</taxon>
        <taxon>Glomerellales</taxon>
        <taxon>Plectosphaerellaceae</taxon>
        <taxon>Verticillium</taxon>
    </lineage>
</organism>
<dbReference type="InterPro" id="IPR027417">
    <property type="entry name" value="P-loop_NTPase"/>
</dbReference>
<keyword evidence="2" id="KW-0067">ATP-binding</keyword>
<feature type="region of interest" description="Disordered" evidence="4">
    <location>
        <begin position="1"/>
        <end position="47"/>
    </location>
</feature>
<keyword evidence="1" id="KW-0547">Nucleotide-binding</keyword>
<dbReference type="EMBL" id="CVQH01019002">
    <property type="protein sequence ID" value="CRK25592.1"/>
    <property type="molecule type" value="Genomic_DNA"/>
</dbReference>
<gene>
    <name evidence="5" type="ORF">BN1708_014252</name>
</gene>
<feature type="compositionally biased region" description="Basic and acidic residues" evidence="4">
    <location>
        <begin position="35"/>
        <end position="47"/>
    </location>
</feature>
<dbReference type="STRING" id="100787.A0A0G4LUD0"/>
<comment type="similarity">
    <text evidence="3">Belongs to the KTI12 family.</text>
</comment>
<feature type="region of interest" description="Disordered" evidence="4">
    <location>
        <begin position="750"/>
        <end position="771"/>
    </location>
</feature>
<dbReference type="InterPro" id="IPR013641">
    <property type="entry name" value="KTI12/PSTK"/>
</dbReference>
<dbReference type="PANTHER" id="PTHR12435">
    <property type="match status" value="1"/>
</dbReference>
<dbReference type="Gene3D" id="3.40.50.300">
    <property type="entry name" value="P-loop containing nucleotide triphosphate hydrolases"/>
    <property type="match status" value="1"/>
</dbReference>
<evidence type="ECO:0000256" key="4">
    <source>
        <dbReference type="SAM" id="MobiDB-lite"/>
    </source>
</evidence>
<sequence length="945" mass="104450">MAGSRASSFLSDLSEKSSPDSFATAVQTPGGVATNEDKTPSIHNDDGAAIHSTSVYHEAAPLRRELEAQCKILLEEQLYTKAIFMLGQMLTSGHARKDGLPKPATVAPAGQLALLSTLTVHPHRTTRLKEDDDGVVVGETWTYLKGVLAIAGPLNADFKTAFAFRGPYRPHRRHVAAGDDDDDGIDEEKIYNKYANEESLFHLAEDFWHVVGWGFLCSSLHGHRWPYWKVWLEFMVEALETDWSQRALLDADELVQSDEKPCTRHREESLFMMYTNHMRSGRARMSRTMKAILADGQQVSRRLFQEIFRNESKQLTQEDRQEAQRIPTAVDVEQGEYRGYMDLTDSDDDLDLDAANRSPWSTPRSPRQLIHEDTPDGMMEAAPLRIRIFALVAGAAFALPTALADFKDVFVEFVRQLKDLPPPKLQLYLSSLLDVATANGADGSVAIEVLGFLLDSLLPPKYEDPADYNDEAKGGFFVITAETLTRSFLPWPANTDDLDDNVKLALVLEAALLIIPADDPDTHRGALRAAAAKGIEARKERTKKSQGRGFRGARKKANAPSRRDLYLREMMDLTGERILAYIDGIEGTYFLDHQMRGDASTIVPPGDSLIVVTGLPTSGKSHRAAQLHAYLASHLAASPSKPPYRLHLISDESLSIPRSVYDLSATPAHVRSANASEKDARATTYAAVKRVLSDRDIVILDGGNYIKGWRYQLHCEAKAVRTPCALLQIGCSVDRARSVNEARLKAKEAAAAAAETSEDGDTTGDNVPTTEAYEPANWENLVFRYEEPNPMTRWDSPLFTLIWEDDDAQANSVFASLWEAVAGEGRKAVKPNQATVQRSRDAGGDYLYVLDRETQDIVRRILEGQGEEGGGTVSVPNGGGAQARELTVELPGRKLGVPQMQRHRRAFVGLNRGGIGLEGVGEFTVTRMREGFVGYLNDAFDKEDV</sequence>
<evidence type="ECO:0000256" key="2">
    <source>
        <dbReference type="ARBA" id="ARBA00022840"/>
    </source>
</evidence>
<dbReference type="SUPFAM" id="SSF52540">
    <property type="entry name" value="P-loop containing nucleoside triphosphate hydrolases"/>
    <property type="match status" value="1"/>
</dbReference>
<dbReference type="FunFam" id="3.40.50.300:FF:002734">
    <property type="entry name" value="Chromatin associated protein KTI12"/>
    <property type="match status" value="1"/>
</dbReference>
<reference evidence="5 6" key="1">
    <citation type="submission" date="2015-05" db="EMBL/GenBank/DDBJ databases">
        <authorList>
            <person name="Wang D.B."/>
            <person name="Wang M."/>
        </authorList>
    </citation>
    <scope>NUCLEOTIDE SEQUENCE [LARGE SCALE GENOMIC DNA]</scope>
    <source>
        <strain evidence="5">VL1</strain>
    </source>
</reference>
<dbReference type="GO" id="GO:0005524">
    <property type="term" value="F:ATP binding"/>
    <property type="evidence" value="ECO:0007669"/>
    <property type="project" value="UniProtKB-KW"/>
</dbReference>